<accession>A0A1H3FZY7</accession>
<dbReference type="RefSeq" id="WP_074920941.1">
    <property type="nucleotide sequence ID" value="NZ_CP141274.1"/>
</dbReference>
<dbReference type="SUPFAM" id="SSF56300">
    <property type="entry name" value="Metallo-dependent phosphatases"/>
    <property type="match status" value="1"/>
</dbReference>
<sequence length="360" mass="40211">MSLVQPLPPGPLDIVGDIHGEAEALEHLLGHLGYDALGRHPQGRRLVFVGDFCDRGPDSPGVLARVVPMLKSGHALAVLGNHEINLLREDAKDGSGWFFDSRVASDTPKYAPFARMPLCDIPDTLALLERLPIAMEREDLRVVHAAWRPQQIAMARELPPGSARSAYDHFEAVAAQQAQVNKVAERMRAERRQWPHDLEDRNWLPPFLPAHSESELAKAMVNPLKVLTSGVERECRNPFYAGGKWRFVERVAWWNEYEDAQAVVVGHYWRRLNRGGPSFHGAQAENLFGQTGPLSWHGRRGNVFCVDYSVGGRWNARLAGEDPQQRFKLAAMRWPERRLVFDDGAQADSEEFGVAAAAAA</sequence>
<reference evidence="2 3" key="1">
    <citation type="submission" date="2016-10" db="EMBL/GenBank/DDBJ databases">
        <authorList>
            <person name="de Groot N.N."/>
        </authorList>
    </citation>
    <scope>NUCLEOTIDE SEQUENCE [LARGE SCALE GENOMIC DNA]</scope>
    <source>
        <strain evidence="2 3">LMG 24775</strain>
    </source>
</reference>
<dbReference type="AlphaFoldDB" id="A0A1H3FZY7"/>
<dbReference type="InterPro" id="IPR050126">
    <property type="entry name" value="Ap4A_hydrolase"/>
</dbReference>
<dbReference type="GO" id="GO:0005737">
    <property type="term" value="C:cytoplasm"/>
    <property type="evidence" value="ECO:0007669"/>
    <property type="project" value="TreeGrafter"/>
</dbReference>
<protein>
    <submittedName>
        <fullName evidence="2">Calcineurin-like phosphoesterase</fullName>
    </submittedName>
</protein>
<dbReference type="EMBL" id="FNPE01000002">
    <property type="protein sequence ID" value="SDX96347.1"/>
    <property type="molecule type" value="Genomic_DNA"/>
</dbReference>
<dbReference type="GeneID" id="94691043"/>
<dbReference type="InterPro" id="IPR004843">
    <property type="entry name" value="Calcineurin-like_PHP"/>
</dbReference>
<dbReference type="Pfam" id="PF00149">
    <property type="entry name" value="Metallophos"/>
    <property type="match status" value="1"/>
</dbReference>
<dbReference type="GO" id="GO:0016791">
    <property type="term" value="F:phosphatase activity"/>
    <property type="evidence" value="ECO:0007669"/>
    <property type="project" value="TreeGrafter"/>
</dbReference>
<dbReference type="Proteomes" id="UP000183417">
    <property type="component" value="Unassembled WGS sequence"/>
</dbReference>
<evidence type="ECO:0000259" key="1">
    <source>
        <dbReference type="Pfam" id="PF00149"/>
    </source>
</evidence>
<proteinExistence type="predicted"/>
<organism evidence="2 3">
    <name type="scientific">Delftia lacustris</name>
    <dbReference type="NCBI Taxonomy" id="558537"/>
    <lineage>
        <taxon>Bacteria</taxon>
        <taxon>Pseudomonadati</taxon>
        <taxon>Pseudomonadota</taxon>
        <taxon>Betaproteobacteria</taxon>
        <taxon>Burkholderiales</taxon>
        <taxon>Comamonadaceae</taxon>
        <taxon>Delftia</taxon>
    </lineage>
</organism>
<evidence type="ECO:0000313" key="3">
    <source>
        <dbReference type="Proteomes" id="UP000183417"/>
    </source>
</evidence>
<name>A0A1H3FZY7_9BURK</name>
<dbReference type="PANTHER" id="PTHR42850">
    <property type="entry name" value="METALLOPHOSPHOESTERASE"/>
    <property type="match status" value="1"/>
</dbReference>
<dbReference type="InterPro" id="IPR029052">
    <property type="entry name" value="Metallo-depent_PP-like"/>
</dbReference>
<gene>
    <name evidence="2" type="ORF">SAMN05421547_1029</name>
</gene>
<evidence type="ECO:0000313" key="2">
    <source>
        <dbReference type="EMBL" id="SDX96347.1"/>
    </source>
</evidence>
<feature type="domain" description="Calcineurin-like phosphoesterase" evidence="1">
    <location>
        <begin position="12"/>
        <end position="120"/>
    </location>
</feature>
<dbReference type="Gene3D" id="3.60.21.10">
    <property type="match status" value="1"/>
</dbReference>
<dbReference type="PANTHER" id="PTHR42850:SF7">
    <property type="entry name" value="BIS(5'-NUCLEOSYL)-TETRAPHOSPHATASE PRPE [ASYMMETRICAL]"/>
    <property type="match status" value="1"/>
</dbReference>